<dbReference type="PANTHER" id="PTHR32046">
    <property type="entry name" value="G DOMAIN-CONTAINING PROTEIN"/>
    <property type="match status" value="1"/>
</dbReference>
<dbReference type="InterPro" id="IPR058519">
    <property type="entry name" value="DUF8206"/>
</dbReference>
<dbReference type="InterPro" id="IPR056072">
    <property type="entry name" value="SNTX_MACPF/CDC-like_dom"/>
</dbReference>
<keyword evidence="1" id="KW-0175">Coiled coil</keyword>
<evidence type="ECO:0000259" key="2">
    <source>
        <dbReference type="Pfam" id="PF24674"/>
    </source>
</evidence>
<dbReference type="EMBL" id="CAJOBC010003963">
    <property type="protein sequence ID" value="CAF3808553.1"/>
    <property type="molecule type" value="Genomic_DNA"/>
</dbReference>
<evidence type="ECO:0000259" key="3">
    <source>
        <dbReference type="Pfam" id="PF26633"/>
    </source>
</evidence>
<name>A0A814JH93_9BILA</name>
<evidence type="ECO:0000313" key="6">
    <source>
        <dbReference type="Proteomes" id="UP000663829"/>
    </source>
</evidence>
<dbReference type="Gene3D" id="3.40.50.300">
    <property type="entry name" value="P-loop containing nucleotide triphosphate hydrolases"/>
    <property type="match status" value="1"/>
</dbReference>
<evidence type="ECO:0000256" key="1">
    <source>
        <dbReference type="SAM" id="Coils"/>
    </source>
</evidence>
<dbReference type="PANTHER" id="PTHR32046:SF11">
    <property type="entry name" value="IMMUNE-ASSOCIATED NUCLEOTIDE-BINDING PROTEIN 10-LIKE"/>
    <property type="match status" value="1"/>
</dbReference>
<dbReference type="Proteomes" id="UP000663829">
    <property type="component" value="Unassembled WGS sequence"/>
</dbReference>
<protein>
    <recommendedName>
        <fullName evidence="7">G domain-containing protein</fullName>
    </recommendedName>
</protein>
<dbReference type="Pfam" id="PF24674">
    <property type="entry name" value="MACPF_SNTX"/>
    <property type="match status" value="1"/>
</dbReference>
<sequence>MDTGTIICRQALGRHHHIGSLYNANTDNFCETSLISNNIEKLIKQSKISTHSADYNICLDEFCYEKLNSLAVEDDFKLSIISGLSNLNDNDNIYKQYIWTVDKLSNRAITSNLIYRIITIIKELDIDQSDSMKHLITTIIQDDDNDKGTHFVVAVEYGIQIIMKFQIENINEEKIDEYKLKLMNILEKLVSFLKSNGKSSFGLTKDEKDFLNDFQLNIFTDMSQNTRSSSPQFNRNNNNDAENDILNYINMILTTIEKNEKLLVPISYRLCSTKQHQIVSTKNNLVLLIVNEFDHLQKSIKNFNIFIDKLKNIENLSMKNELIKYEKKLEKIKNEEKLLLTKLSSIIINIRTKNLNENEIIKLIEQEYLIKNQFYSIEIENILNTQINLKEKIFFINSLAKDNIHYCDVSIEYPETTTTTTSKFEQFSNIYFDKNYSCLFYSVNDDDFKNKSNLWKLFLKKTRNKNLKCIYMDLKNCLEEFKPNENLIYYYKNGQRINEEEEEEEEKKNDDINILLLGETGVGKSTFINAFVNYLNYNKFDDAINGNTIVLIPNSFIITDGETFEEKEIKIGNIDNDSNEINIKGKSATQECRSYVFNIGNNRNLRIIDTPGIGDTSGIVKDKQNLELIISYITKYEHLNSVCILLKPNASRLNIFFRFCIQQLLSYLNVNIKDNILFCFTNSRSTFYLPGNTAQLLKQILDELKDHNNIDIKFNKQNTFCFDNESFRYLAAIKSNNNFDILFNENQKKDFENSWNKSINETLRFIDYILLCKKYNLNETIQFNKIRKLIFELARPILESIRNIQLNLKLLNEKLETDLLENKNKKLIPFVYIQTKMLNYPRTVCTNEKCVKYYQDTEQIHFSTICHSPCYVKNINLNVINNPIIKECEIFDINNICMKCKCQWSDHMHISYETELIHSQKIMESTTTTTTVGNADDNYEQELNKRIKNLLHEQLQMIEICIKFIKFLKKNSIISFNDPFFDYIEYYITEEEQKFNFGANNEFILNGLKNIKTFYIEKLTSTIETTTTATVDNSIPSTMDNDEIEKLLDQLYNLPENGLLIKNQIIMLKNQQKNEIEKSEKIIQISSSSNQNNQNLIITKLNKN</sequence>
<dbReference type="InterPro" id="IPR027417">
    <property type="entry name" value="P-loop_NTPase"/>
</dbReference>
<reference evidence="4" key="1">
    <citation type="submission" date="2021-02" db="EMBL/GenBank/DDBJ databases">
        <authorList>
            <person name="Nowell W R."/>
        </authorList>
    </citation>
    <scope>NUCLEOTIDE SEQUENCE</scope>
</reference>
<feature type="domain" description="DUF8206" evidence="3">
    <location>
        <begin position="838"/>
        <end position="913"/>
    </location>
</feature>
<evidence type="ECO:0008006" key="7">
    <source>
        <dbReference type="Google" id="ProtNLM"/>
    </source>
</evidence>
<dbReference type="OrthoDB" id="2386367at2759"/>
<dbReference type="Proteomes" id="UP000681722">
    <property type="component" value="Unassembled WGS sequence"/>
</dbReference>
<comment type="caution">
    <text evidence="4">The sequence shown here is derived from an EMBL/GenBank/DDBJ whole genome shotgun (WGS) entry which is preliminary data.</text>
</comment>
<feature type="domain" description="SNTX MACPF/CDC-like" evidence="2">
    <location>
        <begin position="8"/>
        <end position="165"/>
    </location>
</feature>
<proteinExistence type="predicted"/>
<dbReference type="PROSITE" id="PS00675">
    <property type="entry name" value="SIGMA54_INTERACT_1"/>
    <property type="match status" value="1"/>
</dbReference>
<feature type="coiled-coil region" evidence="1">
    <location>
        <begin position="315"/>
        <end position="342"/>
    </location>
</feature>
<evidence type="ECO:0000313" key="4">
    <source>
        <dbReference type="EMBL" id="CAF1038102.1"/>
    </source>
</evidence>
<evidence type="ECO:0000313" key="5">
    <source>
        <dbReference type="EMBL" id="CAF3808553.1"/>
    </source>
</evidence>
<dbReference type="Pfam" id="PF26633">
    <property type="entry name" value="DUF8206"/>
    <property type="match status" value="1"/>
</dbReference>
<dbReference type="SUPFAM" id="SSF52540">
    <property type="entry name" value="P-loop containing nucleoside triphosphate hydrolases"/>
    <property type="match status" value="1"/>
</dbReference>
<accession>A0A814JH93</accession>
<dbReference type="InterPro" id="IPR025662">
    <property type="entry name" value="Sigma_54_int_dom_ATP-bd_1"/>
</dbReference>
<dbReference type="AlphaFoldDB" id="A0A814JH93"/>
<organism evidence="4 6">
    <name type="scientific">Didymodactylos carnosus</name>
    <dbReference type="NCBI Taxonomy" id="1234261"/>
    <lineage>
        <taxon>Eukaryota</taxon>
        <taxon>Metazoa</taxon>
        <taxon>Spiralia</taxon>
        <taxon>Gnathifera</taxon>
        <taxon>Rotifera</taxon>
        <taxon>Eurotatoria</taxon>
        <taxon>Bdelloidea</taxon>
        <taxon>Philodinida</taxon>
        <taxon>Philodinidae</taxon>
        <taxon>Didymodactylos</taxon>
    </lineage>
</organism>
<keyword evidence="6" id="KW-1185">Reference proteome</keyword>
<dbReference type="EMBL" id="CAJNOQ010003963">
    <property type="protein sequence ID" value="CAF1038102.1"/>
    <property type="molecule type" value="Genomic_DNA"/>
</dbReference>
<gene>
    <name evidence="4" type="ORF">GPM918_LOCUS15633</name>
    <name evidence="5" type="ORF">SRO942_LOCUS15633</name>
</gene>